<dbReference type="SUPFAM" id="SSF53056">
    <property type="entry name" value="beta-carbonic anhydrase, cab"/>
    <property type="match status" value="1"/>
</dbReference>
<feature type="binding site" evidence="7">
    <location>
        <position position="46"/>
    </location>
    <ligand>
        <name>Zn(2+)</name>
        <dbReference type="ChEBI" id="CHEBI:29105"/>
    </ligand>
</feature>
<organism evidence="9 10">
    <name type="scientific">Trichodelitschia bisporula</name>
    <dbReference type="NCBI Taxonomy" id="703511"/>
    <lineage>
        <taxon>Eukaryota</taxon>
        <taxon>Fungi</taxon>
        <taxon>Dikarya</taxon>
        <taxon>Ascomycota</taxon>
        <taxon>Pezizomycotina</taxon>
        <taxon>Dothideomycetes</taxon>
        <taxon>Dothideomycetes incertae sedis</taxon>
        <taxon>Phaeotrichales</taxon>
        <taxon>Phaeotrichaceae</taxon>
        <taxon>Trichodelitschia</taxon>
    </lineage>
</organism>
<dbReference type="GO" id="GO:0004089">
    <property type="term" value="F:carbonate dehydratase activity"/>
    <property type="evidence" value="ECO:0007669"/>
    <property type="project" value="UniProtKB-UniRule"/>
</dbReference>
<evidence type="ECO:0000256" key="2">
    <source>
        <dbReference type="ARBA" id="ARBA00012925"/>
    </source>
</evidence>
<evidence type="ECO:0000256" key="8">
    <source>
        <dbReference type="RuleBase" id="RU003956"/>
    </source>
</evidence>
<evidence type="ECO:0000256" key="1">
    <source>
        <dbReference type="ARBA" id="ARBA00006217"/>
    </source>
</evidence>
<dbReference type="OrthoDB" id="10248475at2759"/>
<keyword evidence="10" id="KW-1185">Reference proteome</keyword>
<evidence type="ECO:0000256" key="3">
    <source>
        <dbReference type="ARBA" id="ARBA00022723"/>
    </source>
</evidence>
<comment type="function">
    <text evidence="8">Reversible hydration of carbon dioxide.</text>
</comment>
<reference evidence="9" key="1">
    <citation type="journal article" date="2020" name="Stud. Mycol.">
        <title>101 Dothideomycetes genomes: a test case for predicting lifestyles and emergence of pathogens.</title>
        <authorList>
            <person name="Haridas S."/>
            <person name="Albert R."/>
            <person name="Binder M."/>
            <person name="Bloem J."/>
            <person name="Labutti K."/>
            <person name="Salamov A."/>
            <person name="Andreopoulos B."/>
            <person name="Baker S."/>
            <person name="Barry K."/>
            <person name="Bills G."/>
            <person name="Bluhm B."/>
            <person name="Cannon C."/>
            <person name="Castanera R."/>
            <person name="Culley D."/>
            <person name="Daum C."/>
            <person name="Ezra D."/>
            <person name="Gonzalez J."/>
            <person name="Henrissat B."/>
            <person name="Kuo A."/>
            <person name="Liang C."/>
            <person name="Lipzen A."/>
            <person name="Lutzoni F."/>
            <person name="Magnuson J."/>
            <person name="Mondo S."/>
            <person name="Nolan M."/>
            <person name="Ohm R."/>
            <person name="Pangilinan J."/>
            <person name="Park H.-J."/>
            <person name="Ramirez L."/>
            <person name="Alfaro M."/>
            <person name="Sun H."/>
            <person name="Tritt A."/>
            <person name="Yoshinaga Y."/>
            <person name="Zwiers L.-H."/>
            <person name="Turgeon B."/>
            <person name="Goodwin S."/>
            <person name="Spatafora J."/>
            <person name="Crous P."/>
            <person name="Grigoriev I."/>
        </authorList>
    </citation>
    <scope>NUCLEOTIDE SEQUENCE</scope>
    <source>
        <strain evidence="9">CBS 262.69</strain>
    </source>
</reference>
<keyword evidence="5 8" id="KW-0456">Lyase</keyword>
<dbReference type="PANTHER" id="PTHR11002">
    <property type="entry name" value="CARBONIC ANHYDRASE"/>
    <property type="match status" value="1"/>
</dbReference>
<feature type="binding site" evidence="7">
    <location>
        <position position="105"/>
    </location>
    <ligand>
        <name>Zn(2+)</name>
        <dbReference type="ChEBI" id="CHEBI:29105"/>
    </ligand>
</feature>
<evidence type="ECO:0000313" key="9">
    <source>
        <dbReference type="EMBL" id="KAF2400917.1"/>
    </source>
</evidence>
<feature type="binding site" evidence="7">
    <location>
        <position position="48"/>
    </location>
    <ligand>
        <name>Zn(2+)</name>
        <dbReference type="ChEBI" id="CHEBI:29105"/>
    </ligand>
</feature>
<protein>
    <recommendedName>
        <fullName evidence="2 8">Carbonic anhydrase</fullName>
        <ecNumber evidence="2 8">4.2.1.1</ecNumber>
    </recommendedName>
    <alternativeName>
        <fullName evidence="8">Carbonate dehydratase</fullName>
    </alternativeName>
</protein>
<dbReference type="CDD" id="cd00883">
    <property type="entry name" value="beta_CA_cladeA"/>
    <property type="match status" value="1"/>
</dbReference>
<dbReference type="EMBL" id="ML996694">
    <property type="protein sequence ID" value="KAF2400917.1"/>
    <property type="molecule type" value="Genomic_DNA"/>
</dbReference>
<dbReference type="Gene3D" id="3.40.1050.10">
    <property type="entry name" value="Carbonic anhydrase"/>
    <property type="match status" value="1"/>
</dbReference>
<sequence length="199" mass="21515">MASNPDGLERLLQGNKAFANRFTAAEPELLDKLSQGQSPETLWLGCADSRIPETTVCDCKPGDIFVHRNIANVITPTDLNSSSVLAYSVGVLKVKRVIVCGHTKCGGATAALDDGDLGETLNAWLGPVRELRRKHQAELEKLPSTDARANRLAELNVVLSLEAVRQHPVVKEAMETRGLTIHGIIYDVPTGQLRLLGGE</sequence>
<dbReference type="PANTHER" id="PTHR11002:SF76">
    <property type="entry name" value="CARBONIC ANHYDRASE"/>
    <property type="match status" value="1"/>
</dbReference>
<evidence type="ECO:0000256" key="6">
    <source>
        <dbReference type="ARBA" id="ARBA00048348"/>
    </source>
</evidence>
<dbReference type="Pfam" id="PF00484">
    <property type="entry name" value="Pro_CA"/>
    <property type="match status" value="1"/>
</dbReference>
<evidence type="ECO:0000256" key="5">
    <source>
        <dbReference type="ARBA" id="ARBA00023239"/>
    </source>
</evidence>
<dbReference type="AlphaFoldDB" id="A0A6G1HYK1"/>
<name>A0A6G1HYK1_9PEZI</name>
<evidence type="ECO:0000256" key="4">
    <source>
        <dbReference type="ARBA" id="ARBA00022833"/>
    </source>
</evidence>
<evidence type="ECO:0000313" key="10">
    <source>
        <dbReference type="Proteomes" id="UP000799640"/>
    </source>
</evidence>
<dbReference type="GO" id="GO:0005737">
    <property type="term" value="C:cytoplasm"/>
    <property type="evidence" value="ECO:0007669"/>
    <property type="project" value="TreeGrafter"/>
</dbReference>
<dbReference type="InterPro" id="IPR001765">
    <property type="entry name" value="Carbonic_anhydrase"/>
</dbReference>
<proteinExistence type="inferred from homology"/>
<dbReference type="InterPro" id="IPR036874">
    <property type="entry name" value="Carbonic_anhydrase_sf"/>
</dbReference>
<keyword evidence="3 7" id="KW-0479">Metal-binding</keyword>
<dbReference type="SMART" id="SM00947">
    <property type="entry name" value="Pro_CA"/>
    <property type="match status" value="1"/>
</dbReference>
<evidence type="ECO:0000256" key="7">
    <source>
        <dbReference type="PIRSR" id="PIRSR601765-1"/>
    </source>
</evidence>
<feature type="binding site" evidence="7">
    <location>
        <position position="102"/>
    </location>
    <ligand>
        <name>Zn(2+)</name>
        <dbReference type="ChEBI" id="CHEBI:29105"/>
    </ligand>
</feature>
<dbReference type="EC" id="4.2.1.1" evidence="2 8"/>
<comment type="catalytic activity">
    <reaction evidence="6 8">
        <text>hydrogencarbonate + H(+) = CO2 + H2O</text>
        <dbReference type="Rhea" id="RHEA:10748"/>
        <dbReference type="ChEBI" id="CHEBI:15377"/>
        <dbReference type="ChEBI" id="CHEBI:15378"/>
        <dbReference type="ChEBI" id="CHEBI:16526"/>
        <dbReference type="ChEBI" id="CHEBI:17544"/>
        <dbReference type="EC" id="4.2.1.1"/>
    </reaction>
</comment>
<dbReference type="GO" id="GO:0071244">
    <property type="term" value="P:cellular response to carbon dioxide"/>
    <property type="evidence" value="ECO:0007669"/>
    <property type="project" value="TreeGrafter"/>
</dbReference>
<comment type="similarity">
    <text evidence="1 8">Belongs to the beta-class carbonic anhydrase family.</text>
</comment>
<dbReference type="GO" id="GO:0008270">
    <property type="term" value="F:zinc ion binding"/>
    <property type="evidence" value="ECO:0007669"/>
    <property type="project" value="UniProtKB-UniRule"/>
</dbReference>
<dbReference type="Proteomes" id="UP000799640">
    <property type="component" value="Unassembled WGS sequence"/>
</dbReference>
<accession>A0A6G1HYK1</accession>
<dbReference type="GO" id="GO:0034599">
    <property type="term" value="P:cellular response to oxidative stress"/>
    <property type="evidence" value="ECO:0007669"/>
    <property type="project" value="TreeGrafter"/>
</dbReference>
<comment type="cofactor">
    <cofactor evidence="7">
        <name>Zn(2+)</name>
        <dbReference type="ChEBI" id="CHEBI:29105"/>
    </cofactor>
    <text evidence="7">Binds 1 zinc ion per subunit.</text>
</comment>
<keyword evidence="4 7" id="KW-0862">Zinc</keyword>
<gene>
    <name evidence="9" type="ORF">EJ06DRAFT_537748</name>
</gene>